<dbReference type="Proteomes" id="UP000706031">
    <property type="component" value="Unassembled WGS sequence"/>
</dbReference>
<name>A0ABS7KP00_9BACL</name>
<protein>
    <submittedName>
        <fullName evidence="5">DUF4179 domain-containing protein</fullName>
    </submittedName>
</protein>
<feature type="domain" description="DUF5643" evidence="4">
    <location>
        <begin position="250"/>
        <end position="372"/>
    </location>
</feature>
<feature type="region of interest" description="Disordered" evidence="1">
    <location>
        <begin position="1"/>
        <end position="21"/>
    </location>
</feature>
<organism evidence="5 6">
    <name type="scientific">Paenibacillus cucumis</name>
    <name type="common">ex Kampfer et al. 2016</name>
    <dbReference type="NCBI Taxonomy" id="1776858"/>
    <lineage>
        <taxon>Bacteria</taxon>
        <taxon>Bacillati</taxon>
        <taxon>Bacillota</taxon>
        <taxon>Bacilli</taxon>
        <taxon>Bacillales</taxon>
        <taxon>Paenibacillaceae</taxon>
        <taxon>Paenibacillus</taxon>
    </lineage>
</organism>
<keyword evidence="2" id="KW-0472">Membrane</keyword>
<dbReference type="RefSeq" id="WP_154891494.1">
    <property type="nucleotide sequence ID" value="NZ_JACLIC010000036.1"/>
</dbReference>
<dbReference type="Pfam" id="PF18705">
    <property type="entry name" value="DUF5643"/>
    <property type="match status" value="1"/>
</dbReference>
<accession>A0ABS7KP00</accession>
<dbReference type="Pfam" id="PF13786">
    <property type="entry name" value="DUF4179"/>
    <property type="match status" value="1"/>
</dbReference>
<dbReference type="InterPro" id="IPR040680">
    <property type="entry name" value="DUF5643"/>
</dbReference>
<evidence type="ECO:0000259" key="4">
    <source>
        <dbReference type="Pfam" id="PF18705"/>
    </source>
</evidence>
<gene>
    <name evidence="5" type="ORF">H7T88_21220</name>
</gene>
<dbReference type="Gene3D" id="2.60.40.1640">
    <property type="entry name" value="Conserved domain protein"/>
    <property type="match status" value="1"/>
</dbReference>
<evidence type="ECO:0000259" key="3">
    <source>
        <dbReference type="Pfam" id="PF13786"/>
    </source>
</evidence>
<sequence>MSNPFNLDQKLKEQAKERPAMSKIVRNRIDATLDSLPESASQMNMESVQAHPSKRVHKPLRRTAGAAVAAGVLGLTVFASGFVSPAMADSLRNIPLIGSLFSSIEADMGLRTAGNEGLTTPVNSSFTYQDVKFKVLETVYDGTRAAFLVHVTAPNLNQGMYDNGKDIVKLSSGVENVFFDVNGSRPDSGLFYTSAGANEPDTLLFEQVIPADHTGVIPDQFEAKVKLKLQGMDHEFELTVPFTKSITDTHNVQPNSTIENDLYTVTVNKAEVTPITTRLTASIALKGEETLSKKEEKQLREIRFAVYDDQGRQLTALSGEGVYQANQLNWENIYATTAKDVKYLIVKPFKVKDDFAEEVKDDQFIKGMEMKIQLP</sequence>
<evidence type="ECO:0000313" key="5">
    <source>
        <dbReference type="EMBL" id="MBY0205731.1"/>
    </source>
</evidence>
<keyword evidence="2" id="KW-1133">Transmembrane helix</keyword>
<keyword evidence="2" id="KW-0812">Transmembrane</keyword>
<reference evidence="5 6" key="1">
    <citation type="submission" date="2020-08" db="EMBL/GenBank/DDBJ databases">
        <title>Fungal Genomes of the International Space Station.</title>
        <authorList>
            <person name="Seuylemezian A."/>
            <person name="Singh N.K."/>
            <person name="Wood J."/>
            <person name="Venkateswaran K."/>
        </authorList>
    </citation>
    <scope>NUCLEOTIDE SEQUENCE [LARGE SCALE GENOMIC DNA]</scope>
    <source>
        <strain evidence="5 6">S/N-304-OC-R4</strain>
    </source>
</reference>
<keyword evidence="6" id="KW-1185">Reference proteome</keyword>
<feature type="transmembrane region" description="Helical" evidence="2">
    <location>
        <begin position="64"/>
        <end position="83"/>
    </location>
</feature>
<feature type="compositionally biased region" description="Basic and acidic residues" evidence="1">
    <location>
        <begin position="9"/>
        <end position="20"/>
    </location>
</feature>
<proteinExistence type="predicted"/>
<evidence type="ECO:0000256" key="2">
    <source>
        <dbReference type="SAM" id="Phobius"/>
    </source>
</evidence>
<dbReference type="EMBL" id="JACLIC010000036">
    <property type="protein sequence ID" value="MBY0205731.1"/>
    <property type="molecule type" value="Genomic_DNA"/>
</dbReference>
<dbReference type="InterPro" id="IPR025436">
    <property type="entry name" value="DUF4179"/>
</dbReference>
<dbReference type="Gene3D" id="2.60.40.1630">
    <property type="entry name" value="bacillus anthracis domain"/>
    <property type="match status" value="1"/>
</dbReference>
<comment type="caution">
    <text evidence="5">The sequence shown here is derived from an EMBL/GenBank/DDBJ whole genome shotgun (WGS) entry which is preliminary data.</text>
</comment>
<feature type="domain" description="DUF4179" evidence="3">
    <location>
        <begin position="62"/>
        <end position="148"/>
    </location>
</feature>
<evidence type="ECO:0000256" key="1">
    <source>
        <dbReference type="SAM" id="MobiDB-lite"/>
    </source>
</evidence>
<evidence type="ECO:0000313" key="6">
    <source>
        <dbReference type="Proteomes" id="UP000706031"/>
    </source>
</evidence>